<dbReference type="OrthoDB" id="6270329at2759"/>
<keyword evidence="2" id="KW-0863">Zinc-finger</keyword>
<gene>
    <name evidence="6" type="ORF">RFI_23381</name>
</gene>
<name>X6MLP3_RETFI</name>
<dbReference type="Gene3D" id="3.30.60.90">
    <property type="match status" value="1"/>
</dbReference>
<dbReference type="EMBL" id="ASPP01020283">
    <property type="protein sequence ID" value="ETO13990.1"/>
    <property type="molecule type" value="Genomic_DNA"/>
</dbReference>
<dbReference type="AlphaFoldDB" id="X6MLP3"/>
<dbReference type="InterPro" id="IPR043145">
    <property type="entry name" value="Znf_ZZ_sf"/>
</dbReference>
<comment type="caution">
    <text evidence="6">The sequence shown here is derived from an EMBL/GenBank/DDBJ whole genome shotgun (WGS) entry which is preliminary data.</text>
</comment>
<evidence type="ECO:0000256" key="1">
    <source>
        <dbReference type="ARBA" id="ARBA00022723"/>
    </source>
</evidence>
<dbReference type="GO" id="GO:0008270">
    <property type="term" value="F:zinc ion binding"/>
    <property type="evidence" value="ECO:0007669"/>
    <property type="project" value="UniProtKB-KW"/>
</dbReference>
<dbReference type="InterPro" id="IPR000433">
    <property type="entry name" value="Znf_ZZ"/>
</dbReference>
<accession>X6MLP3</accession>
<feature type="non-terminal residue" evidence="6">
    <location>
        <position position="1"/>
    </location>
</feature>
<dbReference type="SUPFAM" id="SSF57850">
    <property type="entry name" value="RING/U-box"/>
    <property type="match status" value="1"/>
</dbReference>
<evidence type="ECO:0000256" key="2">
    <source>
        <dbReference type="ARBA" id="ARBA00022771"/>
    </source>
</evidence>
<organism evidence="6 7">
    <name type="scientific">Reticulomyxa filosa</name>
    <dbReference type="NCBI Taxonomy" id="46433"/>
    <lineage>
        <taxon>Eukaryota</taxon>
        <taxon>Sar</taxon>
        <taxon>Rhizaria</taxon>
        <taxon>Retaria</taxon>
        <taxon>Foraminifera</taxon>
        <taxon>Monothalamids</taxon>
        <taxon>Reticulomyxidae</taxon>
        <taxon>Reticulomyxa</taxon>
    </lineage>
</organism>
<keyword evidence="7" id="KW-1185">Reference proteome</keyword>
<evidence type="ECO:0000313" key="7">
    <source>
        <dbReference type="Proteomes" id="UP000023152"/>
    </source>
</evidence>
<evidence type="ECO:0000313" key="6">
    <source>
        <dbReference type="EMBL" id="ETO13990.1"/>
    </source>
</evidence>
<evidence type="ECO:0000259" key="5">
    <source>
        <dbReference type="PROSITE" id="PS01357"/>
    </source>
</evidence>
<keyword evidence="1" id="KW-0479">Metal-binding</keyword>
<feature type="region of interest" description="Disordered" evidence="4">
    <location>
        <begin position="1"/>
        <end position="34"/>
    </location>
</feature>
<protein>
    <recommendedName>
        <fullName evidence="5">ZZ-type domain-containing protein</fullName>
    </recommendedName>
</protein>
<dbReference type="PROSITE" id="PS01357">
    <property type="entry name" value="ZF_ZZ_1"/>
    <property type="match status" value="1"/>
</dbReference>
<proteinExistence type="predicted"/>
<sequence>KKKKRNAPNDAFDNSSDTNVASPEWSMSSDSSGSPRQLLLALDEYNKYLKSTKQQRIDIWRFDQNDRDVLIRGLMPRIRLQEYLFQQLYFAGDTTLLQMDFPNDHNTFQEQLLRQNKNVWKTVIHTWVAGVIRNNLSRTQFQNRLANSAQETTDGFSINLVHICCDILMAMRAADDLSRIDPYYFVFPQYNRLQLSGETRLGTSYREIAVTWSNDITLEREWMMFRKDNDIRNVVTDTVDSAHSRQHSVQNLSRRNSIDEVPLLPNGKEYALHFLQLTYPYHYKIICDRCRKSKTPCIQCSRCGDFDLCEDCEEIVHLESVGMPSSLIQRYMQYQKQQKPGNKVVPPHIRINCCYNQCPFQQMTTKQVIQHIKEIHFDDPRVVLCPICEANGIQQKNLVTQPE</sequence>
<feature type="domain" description="ZZ-type" evidence="5">
    <location>
        <begin position="287"/>
        <end position="312"/>
    </location>
</feature>
<evidence type="ECO:0000256" key="4">
    <source>
        <dbReference type="SAM" id="MobiDB-lite"/>
    </source>
</evidence>
<feature type="compositionally biased region" description="Polar residues" evidence="4">
    <location>
        <begin position="12"/>
        <end position="34"/>
    </location>
</feature>
<evidence type="ECO:0000256" key="3">
    <source>
        <dbReference type="ARBA" id="ARBA00022833"/>
    </source>
</evidence>
<keyword evidence="3" id="KW-0862">Zinc</keyword>
<dbReference type="Proteomes" id="UP000023152">
    <property type="component" value="Unassembled WGS sequence"/>
</dbReference>
<reference evidence="6 7" key="1">
    <citation type="journal article" date="2013" name="Curr. Biol.">
        <title>The Genome of the Foraminiferan Reticulomyxa filosa.</title>
        <authorList>
            <person name="Glockner G."/>
            <person name="Hulsmann N."/>
            <person name="Schleicher M."/>
            <person name="Noegel A.A."/>
            <person name="Eichinger L."/>
            <person name="Gallinger C."/>
            <person name="Pawlowski J."/>
            <person name="Sierra R."/>
            <person name="Euteneuer U."/>
            <person name="Pillet L."/>
            <person name="Moustafa A."/>
            <person name="Platzer M."/>
            <person name="Groth M."/>
            <person name="Szafranski K."/>
            <person name="Schliwa M."/>
        </authorList>
    </citation>
    <scope>NUCLEOTIDE SEQUENCE [LARGE SCALE GENOMIC DNA]</scope>
</reference>